<dbReference type="EC" id="2.8.1.13" evidence="3 14"/>
<name>A0A369CD98_9GAMM</name>
<dbReference type="GO" id="GO:0032259">
    <property type="term" value="P:methylation"/>
    <property type="evidence" value="ECO:0007669"/>
    <property type="project" value="UniProtKB-KW"/>
</dbReference>
<comment type="catalytic activity">
    <reaction evidence="13 14">
        <text>S-sulfanyl-L-cysteinyl-[protein] + uridine(34) in tRNA + AH2 + ATP = 2-thiouridine(34) in tRNA + L-cysteinyl-[protein] + A + AMP + diphosphate + H(+)</text>
        <dbReference type="Rhea" id="RHEA:47032"/>
        <dbReference type="Rhea" id="RHEA-COMP:10131"/>
        <dbReference type="Rhea" id="RHEA-COMP:11726"/>
        <dbReference type="Rhea" id="RHEA-COMP:11727"/>
        <dbReference type="Rhea" id="RHEA-COMP:11728"/>
        <dbReference type="ChEBI" id="CHEBI:13193"/>
        <dbReference type="ChEBI" id="CHEBI:15378"/>
        <dbReference type="ChEBI" id="CHEBI:17499"/>
        <dbReference type="ChEBI" id="CHEBI:29950"/>
        <dbReference type="ChEBI" id="CHEBI:30616"/>
        <dbReference type="ChEBI" id="CHEBI:33019"/>
        <dbReference type="ChEBI" id="CHEBI:61963"/>
        <dbReference type="ChEBI" id="CHEBI:65315"/>
        <dbReference type="ChEBI" id="CHEBI:87170"/>
        <dbReference type="ChEBI" id="CHEBI:456215"/>
        <dbReference type="EC" id="2.8.1.13"/>
    </reaction>
</comment>
<comment type="subcellular location">
    <subcellularLocation>
        <location evidence="1 14">Cytoplasm</location>
    </subcellularLocation>
</comment>
<dbReference type="EMBL" id="QPJY01000004">
    <property type="protein sequence ID" value="RCX30706.1"/>
    <property type="molecule type" value="Genomic_DNA"/>
</dbReference>
<dbReference type="GO" id="GO:0008168">
    <property type="term" value="F:methyltransferase activity"/>
    <property type="evidence" value="ECO:0007669"/>
    <property type="project" value="UniProtKB-KW"/>
</dbReference>
<feature type="site" description="Interaction with tRNA" evidence="14">
    <location>
        <position position="340"/>
    </location>
</feature>
<dbReference type="GO" id="GO:0103016">
    <property type="term" value="F:tRNA-uridine 2-sulfurtransferase activity"/>
    <property type="evidence" value="ECO:0007669"/>
    <property type="project" value="UniProtKB-EC"/>
</dbReference>
<dbReference type="AlphaFoldDB" id="A0A369CD98"/>
<dbReference type="FunFam" id="3.40.50.620:FF:000004">
    <property type="entry name" value="tRNA-specific 2-thiouridylase MnmA"/>
    <property type="match status" value="1"/>
</dbReference>
<evidence type="ECO:0000256" key="6">
    <source>
        <dbReference type="ARBA" id="ARBA00022555"/>
    </source>
</evidence>
<dbReference type="RefSeq" id="WP_114279692.1">
    <property type="nucleotide sequence ID" value="NZ_QPJY01000004.1"/>
</dbReference>
<dbReference type="CDD" id="cd01998">
    <property type="entry name" value="MnmA_TRMU-like"/>
    <property type="match status" value="1"/>
</dbReference>
<evidence type="ECO:0000256" key="13">
    <source>
        <dbReference type="ARBA" id="ARBA00051542"/>
    </source>
</evidence>
<sequence length="368" mass="40504">MSGKRVIVGLSGGVDSAVSALRLLERGYAVEALFMKNWEEDDRGEYCAAAEDLADAEAVCSLLGIRLHTVNFSAEYWDRVFEYFLREYAAGRTPNPDVMCNKEIKFRAFLDHAAALGSNTIATGHYARSDHLQGRWRLLRGADPGKDQSYFLYTLGQSQLARTLFPVGDLRKEEVRRIAAAAGLPNHAKKDSTGICFIGERKFRDFLARYLPARPGDIETPEGRIIGRHAGLMYHTLGQRQGLGIGGLPEGSGAPWYVVDKALERNVLVVAQGHDHPLLFSRSLSAADLHWVAGGPPPLPCDCTARVRYRQTDQPCRIEAAGDRLRVVFGQPQRAVTPGQSVVFYQGEVCLGGGIIESFQRSETEVGL</sequence>
<keyword evidence="11 14" id="KW-0694">RNA-binding</keyword>
<keyword evidence="7 14" id="KW-0808">Transferase</keyword>
<dbReference type="Pfam" id="PF20258">
    <property type="entry name" value="tRNA_Me_trans_C"/>
    <property type="match status" value="1"/>
</dbReference>
<feature type="region of interest" description="Interaction with tRNA" evidence="14">
    <location>
        <begin position="308"/>
        <end position="309"/>
    </location>
</feature>
<organism evidence="17 18">
    <name type="scientific">Thioalbus denitrificans</name>
    <dbReference type="NCBI Taxonomy" id="547122"/>
    <lineage>
        <taxon>Bacteria</taxon>
        <taxon>Pseudomonadati</taxon>
        <taxon>Pseudomonadota</taxon>
        <taxon>Gammaproteobacteria</taxon>
        <taxon>Chromatiales</taxon>
        <taxon>Ectothiorhodospiraceae</taxon>
        <taxon>Thioalbus</taxon>
    </lineage>
</organism>
<evidence type="ECO:0000256" key="3">
    <source>
        <dbReference type="ARBA" id="ARBA00011949"/>
    </source>
</evidence>
<reference evidence="17 18" key="1">
    <citation type="submission" date="2018-07" db="EMBL/GenBank/DDBJ databases">
        <title>Genomic Encyclopedia of Type Strains, Phase IV (KMG-IV): sequencing the most valuable type-strain genomes for metagenomic binning, comparative biology and taxonomic classification.</title>
        <authorList>
            <person name="Goeker M."/>
        </authorList>
    </citation>
    <scope>NUCLEOTIDE SEQUENCE [LARGE SCALE GENOMIC DNA]</scope>
    <source>
        <strain evidence="17 18">DSM 26407</strain>
    </source>
</reference>
<protein>
    <recommendedName>
        <fullName evidence="4 14">tRNA-specific 2-thiouridylase MnmA</fullName>
        <ecNumber evidence="3 14">2.8.1.13</ecNumber>
    </recommendedName>
</protein>
<feature type="binding site" evidence="14">
    <location>
        <position position="124"/>
    </location>
    <ligand>
        <name>ATP</name>
        <dbReference type="ChEBI" id="CHEBI:30616"/>
    </ligand>
</feature>
<keyword evidence="17" id="KW-0489">Methyltransferase</keyword>
<dbReference type="Gene3D" id="3.40.50.620">
    <property type="entry name" value="HUPs"/>
    <property type="match status" value="1"/>
</dbReference>
<evidence type="ECO:0000256" key="4">
    <source>
        <dbReference type="ARBA" id="ARBA00013805"/>
    </source>
</evidence>
<keyword evidence="6 14" id="KW-0820">tRNA-binding</keyword>
<dbReference type="FunFam" id="2.40.30.10:FF:000023">
    <property type="entry name" value="tRNA-specific 2-thiouridylase MnmA"/>
    <property type="match status" value="1"/>
</dbReference>
<dbReference type="InterPro" id="IPR014729">
    <property type="entry name" value="Rossmann-like_a/b/a_fold"/>
</dbReference>
<feature type="domain" description="tRNA-specific 2-thiouridylase MnmA-like central" evidence="16">
    <location>
        <begin position="204"/>
        <end position="272"/>
    </location>
</feature>
<evidence type="ECO:0000256" key="5">
    <source>
        <dbReference type="ARBA" id="ARBA00022490"/>
    </source>
</evidence>
<feature type="binding site" evidence="14">
    <location>
        <position position="35"/>
    </location>
    <ligand>
        <name>ATP</name>
        <dbReference type="ChEBI" id="CHEBI:30616"/>
    </ligand>
</feature>
<gene>
    <name evidence="14" type="primary">mnmA</name>
    <name evidence="17" type="ORF">DFQ59_104142</name>
</gene>
<evidence type="ECO:0000313" key="17">
    <source>
        <dbReference type="EMBL" id="RCX30706.1"/>
    </source>
</evidence>
<keyword evidence="9 14" id="KW-0547">Nucleotide-binding</keyword>
<evidence type="ECO:0000256" key="11">
    <source>
        <dbReference type="ARBA" id="ARBA00022884"/>
    </source>
</evidence>
<dbReference type="GO" id="GO:0002143">
    <property type="term" value="P:tRNA wobble position uridine thiolation"/>
    <property type="evidence" value="ECO:0007669"/>
    <property type="project" value="TreeGrafter"/>
</dbReference>
<evidence type="ECO:0000256" key="9">
    <source>
        <dbReference type="ARBA" id="ARBA00022741"/>
    </source>
</evidence>
<dbReference type="Pfam" id="PF03054">
    <property type="entry name" value="tRNA_Me_trans"/>
    <property type="match status" value="1"/>
</dbReference>
<dbReference type="InterPro" id="IPR046885">
    <property type="entry name" value="MnmA-like_C"/>
</dbReference>
<dbReference type="PANTHER" id="PTHR11933">
    <property type="entry name" value="TRNA 5-METHYLAMINOMETHYL-2-THIOURIDYLATE -METHYLTRANSFERASE"/>
    <property type="match status" value="1"/>
</dbReference>
<keyword evidence="5 14" id="KW-0963">Cytoplasm</keyword>
<feature type="region of interest" description="Interaction with tRNA" evidence="14">
    <location>
        <begin position="146"/>
        <end position="148"/>
    </location>
</feature>
<evidence type="ECO:0000256" key="7">
    <source>
        <dbReference type="ARBA" id="ARBA00022679"/>
    </source>
</evidence>
<dbReference type="OrthoDB" id="9800696at2"/>
<dbReference type="NCBIfam" id="TIGR00420">
    <property type="entry name" value="trmU"/>
    <property type="match status" value="1"/>
</dbReference>
<keyword evidence="12" id="KW-1015">Disulfide bond</keyword>
<evidence type="ECO:0000256" key="1">
    <source>
        <dbReference type="ARBA" id="ARBA00004496"/>
    </source>
</evidence>
<dbReference type="SUPFAM" id="SSF52402">
    <property type="entry name" value="Adenine nucleotide alpha hydrolases-like"/>
    <property type="match status" value="1"/>
</dbReference>
<feature type="region of interest" description="Interaction with target base in tRNA" evidence="14">
    <location>
        <begin position="95"/>
        <end position="97"/>
    </location>
</feature>
<dbReference type="Pfam" id="PF20259">
    <property type="entry name" value="tRNA_Me_trans_M"/>
    <property type="match status" value="1"/>
</dbReference>
<feature type="domain" description="tRNA-specific 2-thiouridylase MnmA-like C-terminal" evidence="15">
    <location>
        <begin position="282"/>
        <end position="356"/>
    </location>
</feature>
<dbReference type="FunFam" id="2.30.30.280:FF:000001">
    <property type="entry name" value="tRNA-specific 2-thiouridylase MnmA"/>
    <property type="match status" value="1"/>
</dbReference>
<evidence type="ECO:0000256" key="14">
    <source>
        <dbReference type="HAMAP-Rule" id="MF_00144"/>
    </source>
</evidence>
<dbReference type="GO" id="GO:0005524">
    <property type="term" value="F:ATP binding"/>
    <property type="evidence" value="ECO:0007669"/>
    <property type="project" value="UniProtKB-KW"/>
</dbReference>
<comment type="caution">
    <text evidence="17">The sequence shown here is derived from an EMBL/GenBank/DDBJ whole genome shotgun (WGS) entry which is preliminary data.</text>
</comment>
<evidence type="ECO:0000259" key="15">
    <source>
        <dbReference type="Pfam" id="PF20258"/>
    </source>
</evidence>
<evidence type="ECO:0000259" key="16">
    <source>
        <dbReference type="Pfam" id="PF20259"/>
    </source>
</evidence>
<comment type="function">
    <text evidence="14">Catalyzes the 2-thiolation of uridine at the wobble position (U34) of tRNA, leading to the formation of s(2)U34.</text>
</comment>
<comment type="caution">
    <text evidence="14">Lacks conserved residue(s) required for the propagation of feature annotation.</text>
</comment>
<keyword evidence="8 14" id="KW-0819">tRNA processing</keyword>
<evidence type="ECO:0000256" key="8">
    <source>
        <dbReference type="ARBA" id="ARBA00022694"/>
    </source>
</evidence>
<evidence type="ECO:0000256" key="12">
    <source>
        <dbReference type="ARBA" id="ARBA00023157"/>
    </source>
</evidence>
<keyword evidence="18" id="KW-1185">Reference proteome</keyword>
<dbReference type="Gene3D" id="2.40.30.10">
    <property type="entry name" value="Translation factors"/>
    <property type="match status" value="1"/>
</dbReference>
<evidence type="ECO:0000256" key="10">
    <source>
        <dbReference type="ARBA" id="ARBA00022840"/>
    </source>
</evidence>
<feature type="site" description="Interaction with tRNA" evidence="14">
    <location>
        <position position="125"/>
    </location>
</feature>
<comment type="similarity">
    <text evidence="2 14">Belongs to the MnmA/TRMU family.</text>
</comment>
<dbReference type="HAMAP" id="MF_00144">
    <property type="entry name" value="tRNA_thiouridyl_MnmA"/>
    <property type="match status" value="1"/>
</dbReference>
<dbReference type="GO" id="GO:0005737">
    <property type="term" value="C:cytoplasm"/>
    <property type="evidence" value="ECO:0007669"/>
    <property type="project" value="UniProtKB-SubCell"/>
</dbReference>
<dbReference type="InterPro" id="IPR046884">
    <property type="entry name" value="MnmA-like_central"/>
</dbReference>
<proteinExistence type="inferred from homology"/>
<evidence type="ECO:0000313" key="18">
    <source>
        <dbReference type="Proteomes" id="UP000252707"/>
    </source>
</evidence>
<evidence type="ECO:0000256" key="2">
    <source>
        <dbReference type="ARBA" id="ARBA00006191"/>
    </source>
</evidence>
<dbReference type="InterPro" id="IPR004506">
    <property type="entry name" value="MnmA-like"/>
</dbReference>
<dbReference type="NCBIfam" id="NF001138">
    <property type="entry name" value="PRK00143.1"/>
    <property type="match status" value="1"/>
</dbReference>
<feature type="active site" description="Nucleophile" evidence="14">
    <location>
        <position position="100"/>
    </location>
</feature>
<dbReference type="GO" id="GO:0000049">
    <property type="term" value="F:tRNA binding"/>
    <property type="evidence" value="ECO:0007669"/>
    <property type="project" value="UniProtKB-KW"/>
</dbReference>
<dbReference type="PANTHER" id="PTHR11933:SF5">
    <property type="entry name" value="MITOCHONDRIAL TRNA-SPECIFIC 2-THIOURIDYLASE 1"/>
    <property type="match status" value="1"/>
</dbReference>
<feature type="active site" description="Cysteine persulfide intermediate" evidence="14">
    <location>
        <position position="196"/>
    </location>
</feature>
<accession>A0A369CD98</accession>
<dbReference type="Proteomes" id="UP000252707">
    <property type="component" value="Unassembled WGS sequence"/>
</dbReference>
<feature type="binding site" evidence="14">
    <location>
        <begin position="9"/>
        <end position="16"/>
    </location>
    <ligand>
        <name>ATP</name>
        <dbReference type="ChEBI" id="CHEBI:30616"/>
    </ligand>
</feature>
<dbReference type="InterPro" id="IPR023382">
    <property type="entry name" value="MnmA-like_central_sf"/>
</dbReference>
<keyword evidence="10 14" id="KW-0067">ATP-binding</keyword>
<dbReference type="Gene3D" id="2.30.30.280">
    <property type="entry name" value="Adenine nucleotide alpha hydrolases-like domains"/>
    <property type="match status" value="1"/>
</dbReference>